<evidence type="ECO:0000313" key="1">
    <source>
        <dbReference type="EnsemblMetazoa" id="PPA28144.1"/>
    </source>
</evidence>
<accession>A0A8R1YIR5</accession>
<evidence type="ECO:0000313" key="2">
    <source>
        <dbReference type="Proteomes" id="UP000005239"/>
    </source>
</evidence>
<accession>A0A2A6B715</accession>
<proteinExistence type="predicted"/>
<dbReference type="Proteomes" id="UP000005239">
    <property type="component" value="Unassembled WGS sequence"/>
</dbReference>
<dbReference type="AlphaFoldDB" id="A0A2A6B715"/>
<protein>
    <submittedName>
        <fullName evidence="1">Uncharacterized protein</fullName>
    </submittedName>
</protein>
<reference evidence="1" key="2">
    <citation type="submission" date="2022-06" db="UniProtKB">
        <authorList>
            <consortium name="EnsemblMetazoa"/>
        </authorList>
    </citation>
    <scope>IDENTIFICATION</scope>
    <source>
        <strain evidence="1">PS312</strain>
    </source>
</reference>
<keyword evidence="2" id="KW-1185">Reference proteome</keyword>
<gene>
    <name evidence="1" type="primary">WBGene00117698</name>
</gene>
<reference evidence="2" key="1">
    <citation type="journal article" date="2008" name="Nat. Genet.">
        <title>The Pristionchus pacificus genome provides a unique perspective on nematode lifestyle and parasitism.</title>
        <authorList>
            <person name="Dieterich C."/>
            <person name="Clifton S.W."/>
            <person name="Schuster L.N."/>
            <person name="Chinwalla A."/>
            <person name="Delehaunty K."/>
            <person name="Dinkelacker I."/>
            <person name="Fulton L."/>
            <person name="Fulton R."/>
            <person name="Godfrey J."/>
            <person name="Minx P."/>
            <person name="Mitreva M."/>
            <person name="Roeseler W."/>
            <person name="Tian H."/>
            <person name="Witte H."/>
            <person name="Yang S.P."/>
            <person name="Wilson R.K."/>
            <person name="Sommer R.J."/>
        </authorList>
    </citation>
    <scope>NUCLEOTIDE SEQUENCE [LARGE SCALE GENOMIC DNA]</scope>
    <source>
        <strain evidence="2">PS312</strain>
    </source>
</reference>
<dbReference type="PROSITE" id="PS51257">
    <property type="entry name" value="PROKAR_LIPOPROTEIN"/>
    <property type="match status" value="1"/>
</dbReference>
<dbReference type="EnsemblMetazoa" id="PPA28144.1">
    <property type="protein sequence ID" value="PPA28144.1"/>
    <property type="gene ID" value="WBGene00117698"/>
</dbReference>
<sequence>MTWMPLRIKTSTIHLSRLIMLSAIAMLGSSCLRMNPTFSGCIPFDTADYTGCQNYPPGGLMCTLPTGSRRKSVTCSNPENSIYYETSSGSKGLAISVVCDVKERQWVFESLERAKQFREYTVKVLCSSA</sequence>
<organism evidence="1 2">
    <name type="scientific">Pristionchus pacificus</name>
    <name type="common">Parasitic nematode worm</name>
    <dbReference type="NCBI Taxonomy" id="54126"/>
    <lineage>
        <taxon>Eukaryota</taxon>
        <taxon>Metazoa</taxon>
        <taxon>Ecdysozoa</taxon>
        <taxon>Nematoda</taxon>
        <taxon>Chromadorea</taxon>
        <taxon>Rhabditida</taxon>
        <taxon>Rhabditina</taxon>
        <taxon>Diplogasteromorpha</taxon>
        <taxon>Diplogasteroidea</taxon>
        <taxon>Neodiplogasteridae</taxon>
        <taxon>Pristionchus</taxon>
    </lineage>
</organism>
<name>A0A2A6B715_PRIPA</name>